<sequence>MILFIGDVDRGTRDREAFQEVDFAAMFGPLAKWAARIDDAARIPEYVARAYAVAMNGRPGPVVLALPEDMLLDAVEAVDRPRVERAAQGCDEGAMAQLADLLATAERPVAIVGGAGWDGIAAQDFAAWADRTGVPVAAAFRRQDAIPNACPAYAGNLGYGPNPKLVARIKAADLLLVVGPRLGEATTDGYALITPEHPGQRLIHVHPDADELGMTYRTDLAICAGMAEFAEGLNAIDGPPNAGGAAAHADWQAWSTPAARDGVAMDLGPCVAAMREALPADAIICNGAGNYSGWWHRYWPYAAPGTQLAPTAGAMGYGLPAAVAAALRHPGRQVVALAGDGCFLMNGQELATAVQYDAQLLVLVIDNGGYGTIRMHQEREFPGRVSGTALANPDFAALGRAYGCWAETVTRTEDFAPALARAQAQRGVRLLHIRTDIEVITAGTTLSALDDRIDLDRRAQRQDGDADGAAGVLAGVAEQRNHQFGGAVRDLGLIGEVAVAVDEHAQLHDALDARQVAAEVLLDLRDDHQAAQTRGLLPLFQRHAVAQTAGDELAVLEGQLAGQMEHAARLDHRHIGRDRRRRFGQGEAEFLELAIDVRADGAAGGKPSGGGLPRGEAGGDPVRRLAPVVDARMRVRRGGDAGREAGFGDHVQPVDLRRVARHRFVMDGQIVDEHRHRIAMLLDEARYGIALAALVAFDAVMDAEGGELVDPRGAAAVEQIGEDDDVRHLAQSRQRLGGVGDQGLAVHFGREEAAEHRPHLRLRRRFARRAAAHRIGEIGAIGREVDIVRFAHPCAEMLDHMQQHFVAIGDQQESGCLGHQRASSIWCAATSADGVTPSASAQAMRSGQRLKPEQFRIGGVCIATAHCLSSGDGKGSVTHVAKRVLVVEDNELNLKLFCDLLRAHEFVAEPVRDGREAVARAREVMPDLIIMDIQMPHVTGYELILELMADEQLRDIPVMAVTAYAGRDDEERIRAAGARSYVSKPISLARFMDAVNALRPYPPKRARELRAIGKNDDSSTRFPASSRQHHPHGHRDHHQVFGQRHEAQRHFAVAADAGAYEFAPIDIHRLVNRHRAHTADDERDGHRQPCRDTRDHQHARQPLQIRVERGIGHPALREQVIAQEHRRESIDVLELQDRQHDHAEGDEPFARADRDRRAEGGETGGHRHQRGHRKYGQDRPIADRLGVRHRQSEIAAEVVVAADPHAIDERLRRGLHVVRGLERIGFGTGRQVPIVDRIAFATQQIACLQAIGTDVGRHDHAVEDGALRHDRHVGTRPSCRQHPA</sequence>
<evidence type="ECO:0000256" key="6">
    <source>
        <dbReference type="ARBA" id="ARBA00048767"/>
    </source>
</evidence>
<comment type="catalytic activity">
    <reaction evidence="5">
        <text>2-hydroxyoctadecanoyl-CoA = heptadecanal + formyl-CoA</text>
        <dbReference type="Rhea" id="RHEA:55196"/>
        <dbReference type="ChEBI" id="CHEBI:57376"/>
        <dbReference type="ChEBI" id="CHEBI:74116"/>
        <dbReference type="ChEBI" id="CHEBI:138631"/>
    </reaction>
    <physiologicalReaction direction="left-to-right" evidence="5">
        <dbReference type="Rhea" id="RHEA:55197"/>
    </physiologicalReaction>
</comment>
<dbReference type="GO" id="GO:0009097">
    <property type="term" value="P:isoleucine biosynthetic process"/>
    <property type="evidence" value="ECO:0007669"/>
    <property type="project" value="TreeGrafter"/>
</dbReference>
<feature type="compositionally biased region" description="Basic and acidic residues" evidence="8">
    <location>
        <begin position="1132"/>
        <end position="1160"/>
    </location>
</feature>
<evidence type="ECO:0000256" key="3">
    <source>
        <dbReference type="ARBA" id="ARBA00023052"/>
    </source>
</evidence>
<comment type="catalytic activity">
    <reaction evidence="6">
        <text>(2R)-hydroxyhexadecanoyl-CoA = pentadecanal + formyl-CoA</text>
        <dbReference type="Rhea" id="RHEA:55212"/>
        <dbReference type="ChEBI" id="CHEBI:17302"/>
        <dbReference type="ChEBI" id="CHEBI:57376"/>
        <dbReference type="ChEBI" id="CHEBI:138654"/>
    </reaction>
    <physiologicalReaction direction="left-to-right" evidence="6">
        <dbReference type="Rhea" id="RHEA:55213"/>
    </physiologicalReaction>
</comment>
<comment type="caution">
    <text evidence="10">The sequence shown here is derived from an EMBL/GenBank/DDBJ whole genome shotgun (WGS) entry which is preliminary data.</text>
</comment>
<accession>A0A2A2JZG6</accession>
<feature type="compositionally biased region" description="Basic and acidic residues" evidence="8">
    <location>
        <begin position="1077"/>
        <end position="1098"/>
    </location>
</feature>
<dbReference type="InterPro" id="IPR029035">
    <property type="entry name" value="DHS-like_NAD/FAD-binding_dom"/>
</dbReference>
<dbReference type="GO" id="GO:0009099">
    <property type="term" value="P:L-valine biosynthetic process"/>
    <property type="evidence" value="ECO:0007669"/>
    <property type="project" value="TreeGrafter"/>
</dbReference>
<evidence type="ECO:0000256" key="5">
    <source>
        <dbReference type="ARBA" id="ARBA00048738"/>
    </source>
</evidence>
<dbReference type="GO" id="GO:0000160">
    <property type="term" value="P:phosphorelay signal transduction system"/>
    <property type="evidence" value="ECO:0007669"/>
    <property type="project" value="InterPro"/>
</dbReference>
<dbReference type="PROSITE" id="PS00187">
    <property type="entry name" value="TPP_ENZYMES"/>
    <property type="match status" value="1"/>
</dbReference>
<dbReference type="PANTHER" id="PTHR18968:SF120">
    <property type="entry name" value="ACETOLACTATE SYNTHASE LARGE SUBUNIT"/>
    <property type="match status" value="1"/>
</dbReference>
<dbReference type="GO" id="GO:0005948">
    <property type="term" value="C:acetolactate synthase complex"/>
    <property type="evidence" value="ECO:0007669"/>
    <property type="project" value="TreeGrafter"/>
</dbReference>
<evidence type="ECO:0000256" key="4">
    <source>
        <dbReference type="ARBA" id="ARBA00030510"/>
    </source>
</evidence>
<dbReference type="InterPro" id="IPR011006">
    <property type="entry name" value="CheY-like_superfamily"/>
</dbReference>
<name>A0A2A2JZG6_9BILA</name>
<dbReference type="InterPro" id="IPR045229">
    <property type="entry name" value="TPP_enz"/>
</dbReference>
<gene>
    <name evidence="10" type="ORF">WR25_24192</name>
</gene>
<dbReference type="Pfam" id="PF00205">
    <property type="entry name" value="TPP_enzyme_M"/>
    <property type="match status" value="1"/>
</dbReference>
<dbReference type="GO" id="GO:0050660">
    <property type="term" value="F:flavin adenine dinucleotide binding"/>
    <property type="evidence" value="ECO:0007669"/>
    <property type="project" value="TreeGrafter"/>
</dbReference>
<dbReference type="SUPFAM" id="SSF52518">
    <property type="entry name" value="Thiamin diphosphate-binding fold (THDP-binding)"/>
    <property type="match status" value="2"/>
</dbReference>
<dbReference type="InterPro" id="IPR012000">
    <property type="entry name" value="Thiamin_PyroP_enz_cen_dom"/>
</dbReference>
<dbReference type="GO" id="GO:0000287">
    <property type="term" value="F:magnesium ion binding"/>
    <property type="evidence" value="ECO:0007669"/>
    <property type="project" value="InterPro"/>
</dbReference>
<organism evidence="10 11">
    <name type="scientific">Diploscapter pachys</name>
    <dbReference type="NCBI Taxonomy" id="2018661"/>
    <lineage>
        <taxon>Eukaryota</taxon>
        <taxon>Metazoa</taxon>
        <taxon>Ecdysozoa</taxon>
        <taxon>Nematoda</taxon>
        <taxon>Chromadorea</taxon>
        <taxon>Rhabditida</taxon>
        <taxon>Rhabditina</taxon>
        <taxon>Rhabditomorpha</taxon>
        <taxon>Rhabditoidea</taxon>
        <taxon>Rhabditidae</taxon>
        <taxon>Diploscapter</taxon>
    </lineage>
</organism>
<keyword evidence="7" id="KW-0597">Phosphoprotein</keyword>
<feature type="region of interest" description="Disordered" evidence="8">
    <location>
        <begin position="1076"/>
        <end position="1101"/>
    </location>
</feature>
<evidence type="ECO:0000256" key="7">
    <source>
        <dbReference type="PROSITE-ProRule" id="PRU00169"/>
    </source>
</evidence>
<dbReference type="Proteomes" id="UP000218231">
    <property type="component" value="Unassembled WGS sequence"/>
</dbReference>
<dbReference type="EMBL" id="LIAE01009990">
    <property type="protein sequence ID" value="PAV67117.1"/>
    <property type="molecule type" value="Genomic_DNA"/>
</dbReference>
<evidence type="ECO:0000256" key="8">
    <source>
        <dbReference type="SAM" id="MobiDB-lite"/>
    </source>
</evidence>
<keyword evidence="11" id="KW-1185">Reference proteome</keyword>
<feature type="domain" description="Response regulatory" evidence="9">
    <location>
        <begin position="883"/>
        <end position="999"/>
    </location>
</feature>
<dbReference type="OrthoDB" id="16262at2759"/>
<protein>
    <recommendedName>
        <fullName evidence="2">2-hydroxyacyl-CoA lyase 2</fullName>
    </recommendedName>
    <alternativeName>
        <fullName evidence="4">IlvB-like protein</fullName>
    </alternativeName>
</protein>
<dbReference type="InterPro" id="IPR011766">
    <property type="entry name" value="TPP_enzyme_TPP-bd"/>
</dbReference>
<feature type="modified residue" description="4-aspartylphosphate" evidence="7">
    <location>
        <position position="932"/>
    </location>
</feature>
<dbReference type="InterPro" id="IPR029061">
    <property type="entry name" value="THDP-binding"/>
</dbReference>
<feature type="region of interest" description="Disordered" evidence="8">
    <location>
        <begin position="1132"/>
        <end position="1176"/>
    </location>
</feature>
<dbReference type="InterPro" id="IPR000399">
    <property type="entry name" value="TPP-bd_CS"/>
</dbReference>
<dbReference type="Pfam" id="PF02775">
    <property type="entry name" value="TPP_enzyme_C"/>
    <property type="match status" value="1"/>
</dbReference>
<proteinExistence type="inferred from homology"/>
<feature type="region of interest" description="Disordered" evidence="8">
    <location>
        <begin position="1265"/>
        <end position="1284"/>
    </location>
</feature>
<dbReference type="CDD" id="cd00568">
    <property type="entry name" value="TPP_enzymes"/>
    <property type="match status" value="1"/>
</dbReference>
<dbReference type="SUPFAM" id="SSF52467">
    <property type="entry name" value="DHS-like NAD/FAD-binding domain"/>
    <property type="match status" value="1"/>
</dbReference>
<dbReference type="GO" id="GO:0030976">
    <property type="term" value="F:thiamine pyrophosphate binding"/>
    <property type="evidence" value="ECO:0007669"/>
    <property type="project" value="InterPro"/>
</dbReference>
<comment type="similarity">
    <text evidence="1">Belongs to the TPP enzyme family.</text>
</comment>
<evidence type="ECO:0000313" key="10">
    <source>
        <dbReference type="EMBL" id="PAV67117.1"/>
    </source>
</evidence>
<feature type="region of interest" description="Disordered" evidence="8">
    <location>
        <begin position="602"/>
        <end position="621"/>
    </location>
</feature>
<dbReference type="InterPro" id="IPR001789">
    <property type="entry name" value="Sig_transdc_resp-reg_receiver"/>
</dbReference>
<feature type="compositionally biased region" description="Basic residues" evidence="8">
    <location>
        <begin position="1027"/>
        <end position="1037"/>
    </location>
</feature>
<reference evidence="10 11" key="1">
    <citation type="journal article" date="2017" name="Curr. Biol.">
        <title>Genome architecture and evolution of a unichromosomal asexual nematode.</title>
        <authorList>
            <person name="Fradin H."/>
            <person name="Zegar C."/>
            <person name="Gutwein M."/>
            <person name="Lucas J."/>
            <person name="Kovtun M."/>
            <person name="Corcoran D."/>
            <person name="Baugh L.R."/>
            <person name="Kiontke K."/>
            <person name="Gunsalus K."/>
            <person name="Fitch D.H."/>
            <person name="Piano F."/>
        </authorList>
    </citation>
    <scope>NUCLEOTIDE SEQUENCE [LARGE SCALE GENOMIC DNA]</scope>
    <source>
        <strain evidence="10">PF1309</strain>
    </source>
</reference>
<evidence type="ECO:0000259" key="9">
    <source>
        <dbReference type="PROSITE" id="PS50110"/>
    </source>
</evidence>
<dbReference type="Gene3D" id="3.40.50.1220">
    <property type="entry name" value="TPP-binding domain"/>
    <property type="match status" value="1"/>
</dbReference>
<feature type="compositionally biased region" description="Gly residues" evidence="8">
    <location>
        <begin position="602"/>
        <end position="618"/>
    </location>
</feature>
<dbReference type="SUPFAM" id="SSF52172">
    <property type="entry name" value="CheY-like"/>
    <property type="match status" value="1"/>
</dbReference>
<dbReference type="PROSITE" id="PS50110">
    <property type="entry name" value="RESPONSE_REGULATORY"/>
    <property type="match status" value="1"/>
</dbReference>
<evidence type="ECO:0000313" key="11">
    <source>
        <dbReference type="Proteomes" id="UP000218231"/>
    </source>
</evidence>
<evidence type="ECO:0000256" key="1">
    <source>
        <dbReference type="ARBA" id="ARBA00007812"/>
    </source>
</evidence>
<dbReference type="SMART" id="SM00448">
    <property type="entry name" value="REC"/>
    <property type="match status" value="1"/>
</dbReference>
<feature type="region of interest" description="Disordered" evidence="8">
    <location>
        <begin position="1013"/>
        <end position="1037"/>
    </location>
</feature>
<dbReference type="STRING" id="2018661.A0A2A2JZG6"/>
<dbReference type="NCBIfam" id="NF006052">
    <property type="entry name" value="PRK08199.1"/>
    <property type="match status" value="1"/>
</dbReference>
<dbReference type="Gene3D" id="3.40.50.970">
    <property type="match status" value="2"/>
</dbReference>
<dbReference type="Gene3D" id="3.40.50.2300">
    <property type="match status" value="1"/>
</dbReference>
<dbReference type="GO" id="GO:0003984">
    <property type="term" value="F:acetolactate synthase activity"/>
    <property type="evidence" value="ECO:0007669"/>
    <property type="project" value="TreeGrafter"/>
</dbReference>
<evidence type="ECO:0000256" key="2">
    <source>
        <dbReference type="ARBA" id="ARBA00018936"/>
    </source>
</evidence>
<dbReference type="CDD" id="cd07035">
    <property type="entry name" value="TPP_PYR_POX_like"/>
    <property type="match status" value="1"/>
</dbReference>
<keyword evidence="3" id="KW-0786">Thiamine pyrophosphate</keyword>
<dbReference type="Pfam" id="PF00072">
    <property type="entry name" value="Response_reg"/>
    <property type="match status" value="1"/>
</dbReference>
<dbReference type="PANTHER" id="PTHR18968">
    <property type="entry name" value="THIAMINE PYROPHOSPHATE ENZYMES"/>
    <property type="match status" value="1"/>
</dbReference>